<dbReference type="GO" id="GO:0000902">
    <property type="term" value="P:cell morphogenesis"/>
    <property type="evidence" value="ECO:0007669"/>
    <property type="project" value="InterPro"/>
</dbReference>
<dbReference type="InterPro" id="IPR005526">
    <property type="entry name" value="Septum_form_inhib_MinC_C"/>
</dbReference>
<evidence type="ECO:0000259" key="5">
    <source>
        <dbReference type="Pfam" id="PF03775"/>
    </source>
</evidence>
<comment type="caution">
    <text evidence="6">The sequence shown here is derived from an EMBL/GenBank/DDBJ whole genome shotgun (WGS) entry which is preliminary data.</text>
</comment>
<feature type="domain" description="Septum formation inhibitor MinC C-terminal" evidence="5">
    <location>
        <begin position="18"/>
        <end position="114"/>
    </location>
</feature>
<dbReference type="InterPro" id="IPR013033">
    <property type="entry name" value="MinC"/>
</dbReference>
<name>A0A7C2ICZ3_9THEO</name>
<evidence type="ECO:0000256" key="1">
    <source>
        <dbReference type="ARBA" id="ARBA00022618"/>
    </source>
</evidence>
<dbReference type="PANTHER" id="PTHR34108:SF1">
    <property type="entry name" value="SEPTUM SITE-DETERMINING PROTEIN MINC"/>
    <property type="match status" value="1"/>
</dbReference>
<keyword evidence="3" id="KW-0131">Cell cycle</keyword>
<dbReference type="InterPro" id="IPR036145">
    <property type="entry name" value="MinC_C_sf"/>
</dbReference>
<evidence type="ECO:0000256" key="3">
    <source>
        <dbReference type="ARBA" id="ARBA00023306"/>
    </source>
</evidence>
<gene>
    <name evidence="6" type="ORF">ENQ34_02585</name>
</gene>
<organism evidence="6">
    <name type="scientific">Ammonifex degensii</name>
    <dbReference type="NCBI Taxonomy" id="42838"/>
    <lineage>
        <taxon>Bacteria</taxon>
        <taxon>Bacillati</taxon>
        <taxon>Bacillota</taxon>
        <taxon>Clostridia</taxon>
        <taxon>Thermoanaerobacterales</taxon>
        <taxon>Thermoanaerobacteraceae</taxon>
        <taxon>Ammonifex</taxon>
    </lineage>
</organism>
<dbReference type="Pfam" id="PF03775">
    <property type="entry name" value="MinC_C"/>
    <property type="match status" value="1"/>
</dbReference>
<dbReference type="AlphaFoldDB" id="A0A7C2ICZ3"/>
<evidence type="ECO:0000256" key="2">
    <source>
        <dbReference type="ARBA" id="ARBA00023210"/>
    </source>
</evidence>
<accession>A0A7C2ICZ3</accession>
<protein>
    <submittedName>
        <fullName evidence="6">Septum site-determining protein MinC</fullName>
    </submittedName>
</protein>
<dbReference type="GO" id="GO:0000917">
    <property type="term" value="P:division septum assembly"/>
    <property type="evidence" value="ECO:0007669"/>
    <property type="project" value="UniProtKB-KW"/>
</dbReference>
<dbReference type="EMBL" id="DSMU01000168">
    <property type="protein sequence ID" value="HEL65553.1"/>
    <property type="molecule type" value="Genomic_DNA"/>
</dbReference>
<dbReference type="GO" id="GO:1901891">
    <property type="term" value="P:regulation of cell septum assembly"/>
    <property type="evidence" value="ECO:0007669"/>
    <property type="project" value="InterPro"/>
</dbReference>
<evidence type="ECO:0000313" key="6">
    <source>
        <dbReference type="EMBL" id="HEL65553.1"/>
    </source>
</evidence>
<dbReference type="PANTHER" id="PTHR34108">
    <property type="entry name" value="SEPTUM SITE-DETERMINING PROTEIN MINC"/>
    <property type="match status" value="1"/>
</dbReference>
<keyword evidence="2" id="KW-0717">Septation</keyword>
<evidence type="ECO:0000256" key="4">
    <source>
        <dbReference type="ARBA" id="ARBA00046874"/>
    </source>
</evidence>
<sequence length="163" mass="17390">MASEFRLAKVEDHRTILVQQTLRSGQSIFYAGNVIILGDVNPGAEVTAAGDVVVTGRLRGMVHAGAGGNEAAVVVAFWLEPTQLRIADHLPWLPEERLPAGSPGVARVKNGVVTVEAFPGAGDRQGFLKVPRALESVLDAEGKVGRAGDVKRRHRRVVADKAR</sequence>
<dbReference type="Gene3D" id="2.160.20.70">
    <property type="match status" value="1"/>
</dbReference>
<comment type="subunit">
    <text evidence="4">Interacts with MinD and FtsZ.</text>
</comment>
<dbReference type="SUPFAM" id="SSF63848">
    <property type="entry name" value="Cell-division inhibitor MinC, C-terminal domain"/>
    <property type="match status" value="1"/>
</dbReference>
<dbReference type="InterPro" id="IPR016098">
    <property type="entry name" value="CAP/MinC_C"/>
</dbReference>
<keyword evidence="1" id="KW-0132">Cell division</keyword>
<reference evidence="6" key="1">
    <citation type="journal article" date="2020" name="mSystems">
        <title>Genome- and Community-Level Interaction Insights into Carbon Utilization and Element Cycling Functions of Hydrothermarchaeota in Hydrothermal Sediment.</title>
        <authorList>
            <person name="Zhou Z."/>
            <person name="Liu Y."/>
            <person name="Xu W."/>
            <person name="Pan J."/>
            <person name="Luo Z.H."/>
            <person name="Li M."/>
        </authorList>
    </citation>
    <scope>NUCLEOTIDE SEQUENCE [LARGE SCALE GENOMIC DNA]</scope>
    <source>
        <strain evidence="6">SpSt-300</strain>
    </source>
</reference>
<proteinExistence type="predicted"/>